<dbReference type="InterPro" id="IPR000551">
    <property type="entry name" value="MerR-type_HTH_dom"/>
</dbReference>
<gene>
    <name evidence="3" type="ORF">DP939_29285</name>
</gene>
<dbReference type="PROSITE" id="PS00552">
    <property type="entry name" value="HTH_MERR_1"/>
    <property type="match status" value="1"/>
</dbReference>
<dbReference type="SMART" id="SM00422">
    <property type="entry name" value="HTH_MERR"/>
    <property type="match status" value="1"/>
</dbReference>
<dbReference type="PRINTS" id="PR00040">
    <property type="entry name" value="HTHMERR"/>
</dbReference>
<dbReference type="Proteomes" id="UP000253303">
    <property type="component" value="Unassembled WGS sequence"/>
</dbReference>
<evidence type="ECO:0000313" key="4">
    <source>
        <dbReference type="Proteomes" id="UP000253303"/>
    </source>
</evidence>
<dbReference type="SUPFAM" id="SSF46955">
    <property type="entry name" value="Putative DNA-binding domain"/>
    <property type="match status" value="1"/>
</dbReference>
<feature type="domain" description="HTH merR-type" evidence="2">
    <location>
        <begin position="15"/>
        <end position="83"/>
    </location>
</feature>
<dbReference type="PROSITE" id="PS50937">
    <property type="entry name" value="HTH_MERR_2"/>
    <property type="match status" value="1"/>
</dbReference>
<comment type="caution">
    <text evidence="3">The sequence shown here is derived from an EMBL/GenBank/DDBJ whole genome shotgun (WGS) entry which is preliminary data.</text>
</comment>
<dbReference type="GO" id="GO:0003677">
    <property type="term" value="F:DNA binding"/>
    <property type="evidence" value="ECO:0007669"/>
    <property type="project" value="UniProtKB-KW"/>
</dbReference>
<evidence type="ECO:0000256" key="1">
    <source>
        <dbReference type="ARBA" id="ARBA00023125"/>
    </source>
</evidence>
<dbReference type="Gene3D" id="1.10.1660.10">
    <property type="match status" value="1"/>
</dbReference>
<protein>
    <submittedName>
        <fullName evidence="3">Transcriptional regulator</fullName>
    </submittedName>
</protein>
<sequence>MTVTDRPGFETSQALLTVGQVARAAGVTANAVRFYERYGVISGYRSSGNARRFTVDAICRIKLALAAQRVGITLKESADILAGIPPLSHDLDEWAGAGEKLVRIGHARIARLQATVSELATLDFLQRDTPEGRPRR</sequence>
<keyword evidence="1" id="KW-0238">DNA-binding</keyword>
<keyword evidence="4" id="KW-1185">Reference proteome</keyword>
<evidence type="ECO:0000313" key="3">
    <source>
        <dbReference type="EMBL" id="RBQ16761.1"/>
    </source>
</evidence>
<dbReference type="EMBL" id="QMEY01000015">
    <property type="protein sequence ID" value="RBQ16761.1"/>
    <property type="molecule type" value="Genomic_DNA"/>
</dbReference>
<proteinExistence type="predicted"/>
<name>A0A366LS61_9ACTN</name>
<dbReference type="RefSeq" id="WP_113984041.1">
    <property type="nucleotide sequence ID" value="NZ_QMEY01000015.1"/>
</dbReference>
<dbReference type="OrthoDB" id="9802039at2"/>
<reference evidence="3 4" key="1">
    <citation type="submission" date="2018-06" db="EMBL/GenBank/DDBJ databases">
        <title>Sphaerisporangium craniellae sp. nov., isolated from a marine sponge in the South China Sea.</title>
        <authorList>
            <person name="Li L."/>
        </authorList>
    </citation>
    <scope>NUCLEOTIDE SEQUENCE [LARGE SCALE GENOMIC DNA]</scope>
    <source>
        <strain evidence="3 4">LHW63015</strain>
    </source>
</reference>
<dbReference type="InterPro" id="IPR047057">
    <property type="entry name" value="MerR_fam"/>
</dbReference>
<dbReference type="Pfam" id="PF13411">
    <property type="entry name" value="MerR_1"/>
    <property type="match status" value="1"/>
</dbReference>
<evidence type="ECO:0000259" key="2">
    <source>
        <dbReference type="PROSITE" id="PS50937"/>
    </source>
</evidence>
<dbReference type="PANTHER" id="PTHR30204">
    <property type="entry name" value="REDOX-CYCLING DRUG-SENSING TRANSCRIPTIONAL ACTIVATOR SOXR"/>
    <property type="match status" value="1"/>
</dbReference>
<dbReference type="PANTHER" id="PTHR30204:SF0">
    <property type="entry name" value="REDOX-SENSITIVE TRANSCRIPTIONAL ACTIVATOR SOXR"/>
    <property type="match status" value="1"/>
</dbReference>
<accession>A0A366LS61</accession>
<organism evidence="3 4">
    <name type="scientific">Spongiactinospora rosea</name>
    <dbReference type="NCBI Taxonomy" id="2248750"/>
    <lineage>
        <taxon>Bacteria</taxon>
        <taxon>Bacillati</taxon>
        <taxon>Actinomycetota</taxon>
        <taxon>Actinomycetes</taxon>
        <taxon>Streptosporangiales</taxon>
        <taxon>Streptosporangiaceae</taxon>
        <taxon>Spongiactinospora</taxon>
    </lineage>
</organism>
<dbReference type="AlphaFoldDB" id="A0A366LS61"/>
<dbReference type="InterPro" id="IPR009061">
    <property type="entry name" value="DNA-bd_dom_put_sf"/>
</dbReference>
<dbReference type="GO" id="GO:0003700">
    <property type="term" value="F:DNA-binding transcription factor activity"/>
    <property type="evidence" value="ECO:0007669"/>
    <property type="project" value="InterPro"/>
</dbReference>